<dbReference type="InterPro" id="IPR005119">
    <property type="entry name" value="LysR_subst-bd"/>
</dbReference>
<dbReference type="Pfam" id="PF03466">
    <property type="entry name" value="LysR_substrate"/>
    <property type="match status" value="1"/>
</dbReference>
<evidence type="ECO:0000256" key="3">
    <source>
        <dbReference type="ARBA" id="ARBA00023125"/>
    </source>
</evidence>
<dbReference type="InterPro" id="IPR000847">
    <property type="entry name" value="LysR_HTH_N"/>
</dbReference>
<dbReference type="Gene3D" id="1.10.10.10">
    <property type="entry name" value="Winged helix-like DNA-binding domain superfamily/Winged helix DNA-binding domain"/>
    <property type="match status" value="1"/>
</dbReference>
<reference evidence="6 7" key="1">
    <citation type="submission" date="2020-11" db="EMBL/GenBank/DDBJ databases">
        <authorList>
            <person name="Kim M.K."/>
        </authorList>
    </citation>
    <scope>NUCLEOTIDE SEQUENCE [LARGE SCALE GENOMIC DNA]</scope>
    <source>
        <strain evidence="6 7">BT290</strain>
    </source>
</reference>
<dbReference type="InterPro" id="IPR036388">
    <property type="entry name" value="WH-like_DNA-bd_sf"/>
</dbReference>
<comment type="caution">
    <text evidence="6">The sequence shown here is derived from an EMBL/GenBank/DDBJ whole genome shotgun (WGS) entry which is preliminary data.</text>
</comment>
<dbReference type="SUPFAM" id="SSF53850">
    <property type="entry name" value="Periplasmic binding protein-like II"/>
    <property type="match status" value="1"/>
</dbReference>
<evidence type="ECO:0000256" key="2">
    <source>
        <dbReference type="ARBA" id="ARBA00023015"/>
    </source>
</evidence>
<keyword evidence="4" id="KW-0804">Transcription</keyword>
<comment type="similarity">
    <text evidence="1">Belongs to the LysR transcriptional regulatory family.</text>
</comment>
<evidence type="ECO:0000313" key="6">
    <source>
        <dbReference type="EMBL" id="MBF9198230.1"/>
    </source>
</evidence>
<keyword evidence="3" id="KW-0238">DNA-binding</keyword>
<dbReference type="SUPFAM" id="SSF46785">
    <property type="entry name" value="Winged helix' DNA-binding domain"/>
    <property type="match status" value="1"/>
</dbReference>
<dbReference type="PANTHER" id="PTHR30537">
    <property type="entry name" value="HTH-TYPE TRANSCRIPTIONAL REGULATOR"/>
    <property type="match status" value="1"/>
</dbReference>
<dbReference type="EMBL" id="JADQDN010000019">
    <property type="protein sequence ID" value="MBF9198230.1"/>
    <property type="molecule type" value="Genomic_DNA"/>
</dbReference>
<evidence type="ECO:0000259" key="5">
    <source>
        <dbReference type="PROSITE" id="PS50931"/>
    </source>
</evidence>
<evidence type="ECO:0000313" key="7">
    <source>
        <dbReference type="Proteomes" id="UP000611708"/>
    </source>
</evidence>
<protein>
    <submittedName>
        <fullName evidence="6">LysR family transcriptional regulator</fullName>
    </submittedName>
</protein>
<dbReference type="InterPro" id="IPR058163">
    <property type="entry name" value="LysR-type_TF_proteobact-type"/>
</dbReference>
<keyword evidence="7" id="KW-1185">Reference proteome</keyword>
<dbReference type="Gene3D" id="3.40.190.290">
    <property type="match status" value="1"/>
</dbReference>
<organism evidence="6 7">
    <name type="scientific">Microvirga terrestris</name>
    <dbReference type="NCBI Taxonomy" id="2791024"/>
    <lineage>
        <taxon>Bacteria</taxon>
        <taxon>Pseudomonadati</taxon>
        <taxon>Pseudomonadota</taxon>
        <taxon>Alphaproteobacteria</taxon>
        <taxon>Hyphomicrobiales</taxon>
        <taxon>Methylobacteriaceae</taxon>
        <taxon>Microvirga</taxon>
    </lineage>
</organism>
<keyword evidence="2" id="KW-0805">Transcription regulation</keyword>
<evidence type="ECO:0000256" key="1">
    <source>
        <dbReference type="ARBA" id="ARBA00009437"/>
    </source>
</evidence>
<dbReference type="InterPro" id="IPR036390">
    <property type="entry name" value="WH_DNA-bd_sf"/>
</dbReference>
<dbReference type="CDD" id="cd08474">
    <property type="entry name" value="PBP2_CrgA_like_5"/>
    <property type="match status" value="1"/>
</dbReference>
<evidence type="ECO:0000256" key="4">
    <source>
        <dbReference type="ARBA" id="ARBA00023163"/>
    </source>
</evidence>
<proteinExistence type="inferred from homology"/>
<dbReference type="Pfam" id="PF00126">
    <property type="entry name" value="HTH_1"/>
    <property type="match status" value="1"/>
</dbReference>
<feature type="domain" description="HTH lysR-type" evidence="5">
    <location>
        <begin position="4"/>
        <end position="61"/>
    </location>
</feature>
<dbReference type="PANTHER" id="PTHR30537:SF5">
    <property type="entry name" value="HTH-TYPE TRANSCRIPTIONAL ACTIVATOR TTDR-RELATED"/>
    <property type="match status" value="1"/>
</dbReference>
<dbReference type="RefSeq" id="WP_196265572.1">
    <property type="nucleotide sequence ID" value="NZ_JADQDN010000019.1"/>
</dbReference>
<gene>
    <name evidence="6" type="ORF">I2H36_19555</name>
</gene>
<accession>A0ABS0HYK5</accession>
<dbReference type="Proteomes" id="UP000611708">
    <property type="component" value="Unassembled WGS sequence"/>
</dbReference>
<sequence>MSDVDLADLDAFAAVARARSFRSVARLRGVSASSLSEALRRLEARLGVRLLNRTTRSVTPTEAGQRLLERLAPALGEVSAALEAVNDFRDSPTGTLRLNVPTAVARLVLPAIIGPFLATHPGISLEVATDDTFVDVLAAGFDAGIRYDERLEKDMIAVPIGPRVQRFIVAASPAYLAAHGRPGHPKDLLNHACIRHRFASGVMHPWEFERDGEVVKISPTPRMIANNIDLEIAAALQGLGLIATFAGFLDSELKCGALEPVLEDWMQPFSGPFLYYPSRRHMPAPLRAFVDFIKRRTAPGAGGVASVALSG</sequence>
<dbReference type="PROSITE" id="PS50931">
    <property type="entry name" value="HTH_LYSR"/>
    <property type="match status" value="1"/>
</dbReference>
<name>A0ABS0HYK5_9HYPH</name>